<evidence type="ECO:0000313" key="1">
    <source>
        <dbReference type="EMBL" id="EJK75738.1"/>
    </source>
</evidence>
<reference evidence="1 2" key="1">
    <citation type="journal article" date="2012" name="Genome Biol.">
        <title>Genome and low-iron response of an oceanic diatom adapted to chronic iron limitation.</title>
        <authorList>
            <person name="Lommer M."/>
            <person name="Specht M."/>
            <person name="Roy A.S."/>
            <person name="Kraemer L."/>
            <person name="Andreson R."/>
            <person name="Gutowska M.A."/>
            <person name="Wolf J."/>
            <person name="Bergner S.V."/>
            <person name="Schilhabel M.B."/>
            <person name="Klostermeier U.C."/>
            <person name="Beiko R.G."/>
            <person name="Rosenstiel P."/>
            <person name="Hippler M."/>
            <person name="Laroche J."/>
        </authorList>
    </citation>
    <scope>NUCLEOTIDE SEQUENCE [LARGE SCALE GENOMIC DNA]</scope>
    <source>
        <strain evidence="1 2">CCMP1005</strain>
    </source>
</reference>
<dbReference type="OrthoDB" id="120976at2759"/>
<protein>
    <submittedName>
        <fullName evidence="1">Uncharacterized protein</fullName>
    </submittedName>
</protein>
<dbReference type="Gene3D" id="3.80.10.10">
    <property type="entry name" value="Ribonuclease Inhibitor"/>
    <property type="match status" value="1"/>
</dbReference>
<comment type="caution">
    <text evidence="1">The sequence shown here is derived from an EMBL/GenBank/DDBJ whole genome shotgun (WGS) entry which is preliminary data.</text>
</comment>
<dbReference type="PANTHER" id="PTHR47679:SF1">
    <property type="entry name" value="PROTEIN TORNADO 1"/>
    <property type="match status" value="1"/>
</dbReference>
<keyword evidence="2" id="KW-1185">Reference proteome</keyword>
<dbReference type="SUPFAM" id="SSF52047">
    <property type="entry name" value="RNI-like"/>
    <property type="match status" value="1"/>
</dbReference>
<proteinExistence type="predicted"/>
<dbReference type="Proteomes" id="UP000266841">
    <property type="component" value="Unassembled WGS sequence"/>
</dbReference>
<gene>
    <name evidence="1" type="ORF">THAOC_02530</name>
</gene>
<sequence>MNLNVRFKSLRKIERIEANDPDVLVLAIGYEGFYPHALTKEWEDQENKDEEFELLSIQDDSIDWERVCTAIKRSKVLKELHFGGIRVVPNGNDSNFRESDLRALMVAFANNKRQLTKLALNMISVPFEILFNEDCSGVLQKSGLCLAIVNCEVTSEDIDVLIDHASRGDNLVRFEFVDNGEGLFHLAFLMALGVLIRHLSNHHQLEVLSIIGAVLYHTSITDVASMLQRPDTKLVGLELESNGIGVDEFKTIVESLSTNKTLRGLSYDNFNDAAIESAQLIDRLLSHKDLRLVMLSTSGAQIADPEAAMLSKCFDSYGKLTYLQIDLGATLTMSGWNALGDYIQSSRLSVLDISDCGIEDEAIGLFANAIKRNCTLESIVVGSSDEGERDVTKEGWDSIAEVLCSKTSIMETYLSNHTLYEISSSEPLPDDLKECLDSNCGTKTQAARWKIVHTHFPESCIGIGVIRPFLEMDMKLLPQAMNWVGKDDELVGEGSWTVMYELVRHSQLFVEHGADYSAYSKMRSPVKKRQRITK</sequence>
<accession>K0TAK9</accession>
<evidence type="ECO:0000313" key="2">
    <source>
        <dbReference type="Proteomes" id="UP000266841"/>
    </source>
</evidence>
<dbReference type="InterPro" id="IPR032675">
    <property type="entry name" value="LRR_dom_sf"/>
</dbReference>
<dbReference type="AlphaFoldDB" id="K0TAK9"/>
<dbReference type="EMBL" id="AGNL01002750">
    <property type="protein sequence ID" value="EJK75738.1"/>
    <property type="molecule type" value="Genomic_DNA"/>
</dbReference>
<organism evidence="1 2">
    <name type="scientific">Thalassiosira oceanica</name>
    <name type="common">Marine diatom</name>
    <dbReference type="NCBI Taxonomy" id="159749"/>
    <lineage>
        <taxon>Eukaryota</taxon>
        <taxon>Sar</taxon>
        <taxon>Stramenopiles</taxon>
        <taxon>Ochrophyta</taxon>
        <taxon>Bacillariophyta</taxon>
        <taxon>Coscinodiscophyceae</taxon>
        <taxon>Thalassiosirophycidae</taxon>
        <taxon>Thalassiosirales</taxon>
        <taxon>Thalassiosiraceae</taxon>
        <taxon>Thalassiosira</taxon>
    </lineage>
</organism>
<dbReference type="PANTHER" id="PTHR47679">
    <property type="entry name" value="PROTEIN TORNADO 1"/>
    <property type="match status" value="1"/>
</dbReference>
<name>K0TAK9_THAOC</name>